<name>A0A8H3BIC7_9AGAM</name>
<organism evidence="2 3">
    <name type="scientific">Rhizoctonia solani</name>
    <dbReference type="NCBI Taxonomy" id="456999"/>
    <lineage>
        <taxon>Eukaryota</taxon>
        <taxon>Fungi</taxon>
        <taxon>Dikarya</taxon>
        <taxon>Basidiomycota</taxon>
        <taxon>Agaricomycotina</taxon>
        <taxon>Agaricomycetes</taxon>
        <taxon>Cantharellales</taxon>
        <taxon>Ceratobasidiaceae</taxon>
        <taxon>Rhizoctonia</taxon>
    </lineage>
</organism>
<feature type="domain" description="SPX" evidence="1">
    <location>
        <begin position="2"/>
        <end position="123"/>
    </location>
</feature>
<evidence type="ECO:0000259" key="1">
    <source>
        <dbReference type="PROSITE" id="PS51382"/>
    </source>
</evidence>
<evidence type="ECO:0000313" key="3">
    <source>
        <dbReference type="Proteomes" id="UP000663861"/>
    </source>
</evidence>
<evidence type="ECO:0000313" key="2">
    <source>
        <dbReference type="EMBL" id="CAE6456539.1"/>
    </source>
</evidence>
<dbReference type="PROSITE" id="PS51382">
    <property type="entry name" value="SPX"/>
    <property type="match status" value="1"/>
</dbReference>
<accession>A0A8H3BIC7</accession>
<dbReference type="Pfam" id="PF03105">
    <property type="entry name" value="SPX"/>
    <property type="match status" value="1"/>
</dbReference>
<sequence>MPQFGKQIQSQQIPGWGAYYLDYKALKKIISSLASSQISSHNAVRPTDLLNLANRTVQIENAPPVEAASELPKEFSTTALSLYPGQEHDPPGAGSVFQAHKAAFFFKLERELEKARTDYYDRI</sequence>
<dbReference type="InterPro" id="IPR004331">
    <property type="entry name" value="SPX_dom"/>
</dbReference>
<dbReference type="AlphaFoldDB" id="A0A8H3BIC7"/>
<dbReference type="EMBL" id="CAJMWY010001046">
    <property type="protein sequence ID" value="CAE6456539.1"/>
    <property type="molecule type" value="Genomic_DNA"/>
</dbReference>
<dbReference type="Proteomes" id="UP000663861">
    <property type="component" value="Unassembled WGS sequence"/>
</dbReference>
<reference evidence="2" key="1">
    <citation type="submission" date="2021-01" db="EMBL/GenBank/DDBJ databases">
        <authorList>
            <person name="Kaushik A."/>
        </authorList>
    </citation>
    <scope>NUCLEOTIDE SEQUENCE</scope>
    <source>
        <strain evidence="2">AG4-RS23</strain>
    </source>
</reference>
<protein>
    <recommendedName>
        <fullName evidence="1">SPX domain-containing protein</fullName>
    </recommendedName>
</protein>
<gene>
    <name evidence="2" type="ORF">RDB_LOCUS62214</name>
</gene>
<proteinExistence type="predicted"/>
<comment type="caution">
    <text evidence="2">The sequence shown here is derived from an EMBL/GenBank/DDBJ whole genome shotgun (WGS) entry which is preliminary data.</text>
</comment>